<protein>
    <submittedName>
        <fullName evidence="1">Uncharacterized protein</fullName>
    </submittedName>
</protein>
<reference evidence="1 2" key="1">
    <citation type="submission" date="2019-05" db="EMBL/GenBank/DDBJ databases">
        <title>Another draft genome of Portunus trituberculatus and its Hox gene families provides insights of decapod evolution.</title>
        <authorList>
            <person name="Jeong J.-H."/>
            <person name="Song I."/>
            <person name="Kim S."/>
            <person name="Choi T."/>
            <person name="Kim D."/>
            <person name="Ryu S."/>
            <person name="Kim W."/>
        </authorList>
    </citation>
    <scope>NUCLEOTIDE SEQUENCE [LARGE SCALE GENOMIC DNA]</scope>
    <source>
        <tissue evidence="1">Muscle</tissue>
    </source>
</reference>
<name>A0A5B7H8Z9_PORTR</name>
<keyword evidence="2" id="KW-1185">Reference proteome</keyword>
<organism evidence="1 2">
    <name type="scientific">Portunus trituberculatus</name>
    <name type="common">Swimming crab</name>
    <name type="synonym">Neptunus trituberculatus</name>
    <dbReference type="NCBI Taxonomy" id="210409"/>
    <lineage>
        <taxon>Eukaryota</taxon>
        <taxon>Metazoa</taxon>
        <taxon>Ecdysozoa</taxon>
        <taxon>Arthropoda</taxon>
        <taxon>Crustacea</taxon>
        <taxon>Multicrustacea</taxon>
        <taxon>Malacostraca</taxon>
        <taxon>Eumalacostraca</taxon>
        <taxon>Eucarida</taxon>
        <taxon>Decapoda</taxon>
        <taxon>Pleocyemata</taxon>
        <taxon>Brachyura</taxon>
        <taxon>Eubrachyura</taxon>
        <taxon>Portunoidea</taxon>
        <taxon>Portunidae</taxon>
        <taxon>Portuninae</taxon>
        <taxon>Portunus</taxon>
    </lineage>
</organism>
<dbReference type="EMBL" id="VSRR010024999">
    <property type="protein sequence ID" value="MPC66603.1"/>
    <property type="molecule type" value="Genomic_DNA"/>
</dbReference>
<comment type="caution">
    <text evidence="1">The sequence shown here is derived from an EMBL/GenBank/DDBJ whole genome shotgun (WGS) entry which is preliminary data.</text>
</comment>
<gene>
    <name evidence="1" type="ORF">E2C01_060753</name>
</gene>
<accession>A0A5B7H8Z9</accession>
<evidence type="ECO:0000313" key="1">
    <source>
        <dbReference type="EMBL" id="MPC66603.1"/>
    </source>
</evidence>
<sequence length="13" mass="1488">MPHICLIPSKLHV</sequence>
<proteinExistence type="predicted"/>
<evidence type="ECO:0000313" key="2">
    <source>
        <dbReference type="Proteomes" id="UP000324222"/>
    </source>
</evidence>
<dbReference type="Proteomes" id="UP000324222">
    <property type="component" value="Unassembled WGS sequence"/>
</dbReference>